<protein>
    <submittedName>
        <fullName evidence="1">Uncharacterized protein</fullName>
    </submittedName>
</protein>
<name>A0AAD6MBK7_9ROSI</name>
<proteinExistence type="predicted"/>
<accession>A0AAD6MBK7</accession>
<comment type="caution">
    <text evidence="1">The sequence shown here is derived from an EMBL/GenBank/DDBJ whole genome shotgun (WGS) entry which is preliminary data.</text>
</comment>
<evidence type="ECO:0000313" key="1">
    <source>
        <dbReference type="EMBL" id="KAJ6982518.1"/>
    </source>
</evidence>
<evidence type="ECO:0000313" key="2">
    <source>
        <dbReference type="Proteomes" id="UP001164929"/>
    </source>
</evidence>
<keyword evidence="2" id="KW-1185">Reference proteome</keyword>
<sequence>MAAFYNHLTSYGLFQPRTGTSPNKPCRLINSLSLSAFLP</sequence>
<dbReference type="Proteomes" id="UP001164929">
    <property type="component" value="Chromosome 10"/>
</dbReference>
<reference evidence="1" key="1">
    <citation type="journal article" date="2023" name="Mol. Ecol. Resour.">
        <title>Chromosome-level genome assembly of a triploid poplar Populus alba 'Berolinensis'.</title>
        <authorList>
            <person name="Chen S."/>
            <person name="Yu Y."/>
            <person name="Wang X."/>
            <person name="Wang S."/>
            <person name="Zhang T."/>
            <person name="Zhou Y."/>
            <person name="He R."/>
            <person name="Meng N."/>
            <person name="Wang Y."/>
            <person name="Liu W."/>
            <person name="Liu Z."/>
            <person name="Liu J."/>
            <person name="Guo Q."/>
            <person name="Huang H."/>
            <person name="Sederoff R.R."/>
            <person name="Wang G."/>
            <person name="Qu G."/>
            <person name="Chen S."/>
        </authorList>
    </citation>
    <scope>NUCLEOTIDE SEQUENCE</scope>
    <source>
        <strain evidence="1">SC-2020</strain>
    </source>
</reference>
<dbReference type="AlphaFoldDB" id="A0AAD6MBK7"/>
<dbReference type="EMBL" id="JAQIZT010000010">
    <property type="protein sequence ID" value="KAJ6982518.1"/>
    <property type="molecule type" value="Genomic_DNA"/>
</dbReference>
<gene>
    <name evidence="1" type="ORF">NC653_025587</name>
</gene>
<organism evidence="1 2">
    <name type="scientific">Populus alba x Populus x berolinensis</name>
    <dbReference type="NCBI Taxonomy" id="444605"/>
    <lineage>
        <taxon>Eukaryota</taxon>
        <taxon>Viridiplantae</taxon>
        <taxon>Streptophyta</taxon>
        <taxon>Embryophyta</taxon>
        <taxon>Tracheophyta</taxon>
        <taxon>Spermatophyta</taxon>
        <taxon>Magnoliopsida</taxon>
        <taxon>eudicotyledons</taxon>
        <taxon>Gunneridae</taxon>
        <taxon>Pentapetalae</taxon>
        <taxon>rosids</taxon>
        <taxon>fabids</taxon>
        <taxon>Malpighiales</taxon>
        <taxon>Salicaceae</taxon>
        <taxon>Saliceae</taxon>
        <taxon>Populus</taxon>
    </lineage>
</organism>